<feature type="transmembrane region" description="Helical" evidence="2">
    <location>
        <begin position="87"/>
        <end position="109"/>
    </location>
</feature>
<reference evidence="3" key="1">
    <citation type="journal article" date="2021" name="PeerJ">
        <title>Extensive microbial diversity within the chicken gut microbiome revealed by metagenomics and culture.</title>
        <authorList>
            <person name="Gilroy R."/>
            <person name="Ravi A."/>
            <person name="Getino M."/>
            <person name="Pursley I."/>
            <person name="Horton D.L."/>
            <person name="Alikhan N.F."/>
            <person name="Baker D."/>
            <person name="Gharbi K."/>
            <person name="Hall N."/>
            <person name="Watson M."/>
            <person name="Adriaenssens E.M."/>
            <person name="Foster-Nyarko E."/>
            <person name="Jarju S."/>
            <person name="Secka A."/>
            <person name="Antonio M."/>
            <person name="Oren A."/>
            <person name="Chaudhuri R.R."/>
            <person name="La Ragione R."/>
            <person name="Hildebrand F."/>
            <person name="Pallen M.J."/>
        </authorList>
    </citation>
    <scope>NUCLEOTIDE SEQUENCE</scope>
    <source>
        <strain evidence="3">421</strain>
    </source>
</reference>
<comment type="caution">
    <text evidence="3">The sequence shown here is derived from an EMBL/GenBank/DDBJ whole genome shotgun (WGS) entry which is preliminary data.</text>
</comment>
<feature type="region of interest" description="Disordered" evidence="1">
    <location>
        <begin position="134"/>
        <end position="172"/>
    </location>
</feature>
<feature type="compositionally biased region" description="Pro residues" evidence="1">
    <location>
        <begin position="144"/>
        <end position="166"/>
    </location>
</feature>
<evidence type="ECO:0000313" key="3">
    <source>
        <dbReference type="EMBL" id="HIW85536.1"/>
    </source>
</evidence>
<keyword evidence="2" id="KW-1133">Transmembrane helix</keyword>
<evidence type="ECO:0000256" key="2">
    <source>
        <dbReference type="SAM" id="Phobius"/>
    </source>
</evidence>
<gene>
    <name evidence="3" type="ORF">IAA48_03485</name>
</gene>
<dbReference type="AlphaFoldDB" id="A0A9D1RC20"/>
<name>A0A9D1RC20_9FIRM</name>
<evidence type="ECO:0000256" key="1">
    <source>
        <dbReference type="SAM" id="MobiDB-lite"/>
    </source>
</evidence>
<accession>A0A9D1RC20</accession>
<evidence type="ECO:0000313" key="4">
    <source>
        <dbReference type="Proteomes" id="UP000824205"/>
    </source>
</evidence>
<reference evidence="3" key="2">
    <citation type="submission" date="2021-04" db="EMBL/GenBank/DDBJ databases">
        <authorList>
            <person name="Gilroy R."/>
        </authorList>
    </citation>
    <scope>NUCLEOTIDE SEQUENCE</scope>
    <source>
        <strain evidence="3">421</strain>
    </source>
</reference>
<protein>
    <submittedName>
        <fullName evidence="3">Uncharacterized protein</fullName>
    </submittedName>
</protein>
<dbReference type="EMBL" id="DXGE01000014">
    <property type="protein sequence ID" value="HIW85536.1"/>
    <property type="molecule type" value="Genomic_DNA"/>
</dbReference>
<sequence>MADSVFFNVPPDFNLQMFAGQLAEKYRMEGFNVTVADFNNSVVLTFDKDTGGINMLLGLGQGIKATCMVVNGTLSISFSDGDWTGKIIGLCVGWFVCFIPFITAIVGCVRQTQLPKKIGNDAMMIASQMYQQPMGTGFDGQQPPQQPPYGNQPPQQPPYENQPPQGPNGGQY</sequence>
<keyword evidence="2" id="KW-0472">Membrane</keyword>
<keyword evidence="2" id="KW-0812">Transmembrane</keyword>
<organism evidence="3 4">
    <name type="scientific">Candidatus Eubacterium faecipullorum</name>
    <dbReference type="NCBI Taxonomy" id="2838571"/>
    <lineage>
        <taxon>Bacteria</taxon>
        <taxon>Bacillati</taxon>
        <taxon>Bacillota</taxon>
        <taxon>Clostridia</taxon>
        <taxon>Eubacteriales</taxon>
        <taxon>Eubacteriaceae</taxon>
        <taxon>Eubacterium</taxon>
    </lineage>
</organism>
<dbReference type="Proteomes" id="UP000824205">
    <property type="component" value="Unassembled WGS sequence"/>
</dbReference>
<proteinExistence type="predicted"/>